<feature type="chain" id="PRO_5003864454" evidence="1">
    <location>
        <begin position="17"/>
        <end position="169"/>
    </location>
</feature>
<dbReference type="InParanoid" id="K2RU06"/>
<proteinExistence type="predicted"/>
<name>K2RU06_MACPH</name>
<dbReference type="Proteomes" id="UP000007129">
    <property type="component" value="Unassembled WGS sequence"/>
</dbReference>
<dbReference type="EMBL" id="AHHD01000387">
    <property type="protein sequence ID" value="EKG13659.1"/>
    <property type="molecule type" value="Genomic_DNA"/>
</dbReference>
<comment type="caution">
    <text evidence="2">The sequence shown here is derived from an EMBL/GenBank/DDBJ whole genome shotgun (WGS) entry which is preliminary data.</text>
</comment>
<keyword evidence="1" id="KW-0732">Signal</keyword>
<reference evidence="2 3" key="1">
    <citation type="journal article" date="2012" name="BMC Genomics">
        <title>Tools to kill: Genome of one of the most destructive plant pathogenic fungi Macrophomina phaseolina.</title>
        <authorList>
            <person name="Islam M.S."/>
            <person name="Haque M.S."/>
            <person name="Islam M.M."/>
            <person name="Emdad E.M."/>
            <person name="Halim A."/>
            <person name="Hossen Q.M.M."/>
            <person name="Hossain M.Z."/>
            <person name="Ahmed B."/>
            <person name="Rahim S."/>
            <person name="Rahman M.S."/>
            <person name="Alam M.M."/>
            <person name="Hou S."/>
            <person name="Wan X."/>
            <person name="Saito J.A."/>
            <person name="Alam M."/>
        </authorList>
    </citation>
    <scope>NUCLEOTIDE SEQUENCE [LARGE SCALE GENOMIC DNA]</scope>
    <source>
        <strain evidence="2 3">MS6</strain>
    </source>
</reference>
<protein>
    <submittedName>
        <fullName evidence="2">Feruloyl esterase B</fullName>
    </submittedName>
</protein>
<evidence type="ECO:0000256" key="1">
    <source>
        <dbReference type="SAM" id="SignalP"/>
    </source>
</evidence>
<evidence type="ECO:0000313" key="3">
    <source>
        <dbReference type="Proteomes" id="UP000007129"/>
    </source>
</evidence>
<dbReference type="HOGENOM" id="CLU_1578827_0_0_1"/>
<feature type="signal peptide" evidence="1">
    <location>
        <begin position="1"/>
        <end position="16"/>
    </location>
</feature>
<gene>
    <name evidence="2" type="ORF">MPH_09124</name>
</gene>
<dbReference type="AlphaFoldDB" id="K2RU06"/>
<organism evidence="2 3">
    <name type="scientific">Macrophomina phaseolina (strain MS6)</name>
    <name type="common">Charcoal rot fungus</name>
    <dbReference type="NCBI Taxonomy" id="1126212"/>
    <lineage>
        <taxon>Eukaryota</taxon>
        <taxon>Fungi</taxon>
        <taxon>Dikarya</taxon>
        <taxon>Ascomycota</taxon>
        <taxon>Pezizomycotina</taxon>
        <taxon>Dothideomycetes</taxon>
        <taxon>Dothideomycetes incertae sedis</taxon>
        <taxon>Botryosphaeriales</taxon>
        <taxon>Botryosphaeriaceae</taxon>
        <taxon>Macrophomina</taxon>
    </lineage>
</organism>
<dbReference type="VEuPathDB" id="FungiDB:MPH_09124"/>
<sequence length="169" mass="17855">MRSTLILGVIFASATAFECSGSAFEVAIPSNTSVTLVQTVSQNGTFEAPAGDVAYPASPTGLRALCALQIKAPAPGNTSYEFGLFLPEDWNGRFLYASLKSIIAVQSTPNRLNMAVGNGGYAGGINWEDTDCSVCRMGLSAAREARKLGPSRAPRICRARKADSGEFLR</sequence>
<dbReference type="OrthoDB" id="3039123at2759"/>
<evidence type="ECO:0000313" key="2">
    <source>
        <dbReference type="EMBL" id="EKG13659.1"/>
    </source>
</evidence>
<accession>K2RU06</accession>